<proteinExistence type="predicted"/>
<keyword evidence="1" id="KW-0472">Membrane</keyword>
<reference evidence="2" key="2">
    <citation type="submission" date="2020-11" db="EMBL/GenBank/DDBJ databases">
        <authorList>
            <person name="McCartney M.A."/>
            <person name="Auch B."/>
            <person name="Kono T."/>
            <person name="Mallez S."/>
            <person name="Becker A."/>
            <person name="Gohl D.M."/>
            <person name="Silverstein K.A.T."/>
            <person name="Koren S."/>
            <person name="Bechman K.B."/>
            <person name="Herman A."/>
            <person name="Abrahante J.E."/>
            <person name="Garbe J."/>
        </authorList>
    </citation>
    <scope>NUCLEOTIDE SEQUENCE</scope>
    <source>
        <strain evidence="2">Duluth1</strain>
        <tissue evidence="2">Whole animal</tissue>
    </source>
</reference>
<evidence type="ECO:0000256" key="1">
    <source>
        <dbReference type="SAM" id="Phobius"/>
    </source>
</evidence>
<keyword evidence="3" id="KW-1185">Reference proteome</keyword>
<comment type="caution">
    <text evidence="2">The sequence shown here is derived from an EMBL/GenBank/DDBJ whole genome shotgun (WGS) entry which is preliminary data.</text>
</comment>
<dbReference type="Proteomes" id="UP000828390">
    <property type="component" value="Unassembled WGS sequence"/>
</dbReference>
<feature type="transmembrane region" description="Helical" evidence="1">
    <location>
        <begin position="76"/>
        <end position="97"/>
    </location>
</feature>
<dbReference type="EMBL" id="JAIWYP010000008">
    <property type="protein sequence ID" value="KAH3785587.1"/>
    <property type="molecule type" value="Genomic_DNA"/>
</dbReference>
<keyword evidence="1" id="KW-1133">Transmembrane helix</keyword>
<name>A0A9D4IUU0_DREPO</name>
<accession>A0A9D4IUU0</accession>
<evidence type="ECO:0000313" key="3">
    <source>
        <dbReference type="Proteomes" id="UP000828390"/>
    </source>
</evidence>
<keyword evidence="1" id="KW-0812">Transmembrane</keyword>
<gene>
    <name evidence="2" type="ORF">DPMN_163680</name>
</gene>
<organism evidence="2 3">
    <name type="scientific">Dreissena polymorpha</name>
    <name type="common">Zebra mussel</name>
    <name type="synonym">Mytilus polymorpha</name>
    <dbReference type="NCBI Taxonomy" id="45954"/>
    <lineage>
        <taxon>Eukaryota</taxon>
        <taxon>Metazoa</taxon>
        <taxon>Spiralia</taxon>
        <taxon>Lophotrochozoa</taxon>
        <taxon>Mollusca</taxon>
        <taxon>Bivalvia</taxon>
        <taxon>Autobranchia</taxon>
        <taxon>Heteroconchia</taxon>
        <taxon>Euheterodonta</taxon>
        <taxon>Imparidentia</taxon>
        <taxon>Neoheterodontei</taxon>
        <taxon>Myida</taxon>
        <taxon>Dreissenoidea</taxon>
        <taxon>Dreissenidae</taxon>
        <taxon>Dreissena</taxon>
    </lineage>
</organism>
<protein>
    <submittedName>
        <fullName evidence="2">Uncharacterized protein</fullName>
    </submittedName>
</protein>
<evidence type="ECO:0000313" key="2">
    <source>
        <dbReference type="EMBL" id="KAH3785587.1"/>
    </source>
</evidence>
<dbReference type="AlphaFoldDB" id="A0A9D4IUU0"/>
<sequence>MELYGTLFAYLVKDTSGADSVPKNLYIMPCICYNKTFIGLTEEQIIAQLIRNTSIDTRFTTMALSKQGCRRDDRPFCVTTGYVAIGIICGILLLVVLSDLPRLIRHLRFYV</sequence>
<reference evidence="2" key="1">
    <citation type="journal article" date="2019" name="bioRxiv">
        <title>The Genome of the Zebra Mussel, Dreissena polymorpha: A Resource for Invasive Species Research.</title>
        <authorList>
            <person name="McCartney M.A."/>
            <person name="Auch B."/>
            <person name="Kono T."/>
            <person name="Mallez S."/>
            <person name="Zhang Y."/>
            <person name="Obille A."/>
            <person name="Becker A."/>
            <person name="Abrahante J.E."/>
            <person name="Garbe J."/>
            <person name="Badalamenti J.P."/>
            <person name="Herman A."/>
            <person name="Mangelson H."/>
            <person name="Liachko I."/>
            <person name="Sullivan S."/>
            <person name="Sone E.D."/>
            <person name="Koren S."/>
            <person name="Silverstein K.A.T."/>
            <person name="Beckman K.B."/>
            <person name="Gohl D.M."/>
        </authorList>
    </citation>
    <scope>NUCLEOTIDE SEQUENCE</scope>
    <source>
        <strain evidence="2">Duluth1</strain>
        <tissue evidence="2">Whole animal</tissue>
    </source>
</reference>